<evidence type="ECO:0000256" key="1">
    <source>
        <dbReference type="SAM" id="MobiDB-lite"/>
    </source>
</evidence>
<reference evidence="4" key="1">
    <citation type="journal article" date="2019" name="Int. J. Syst. Evol. Microbiol.">
        <title>The Global Catalogue of Microorganisms (GCM) 10K type strain sequencing project: providing services to taxonomists for standard genome sequencing and annotation.</title>
        <authorList>
            <consortium name="The Broad Institute Genomics Platform"/>
            <consortium name="The Broad Institute Genome Sequencing Center for Infectious Disease"/>
            <person name="Wu L."/>
            <person name="Ma J."/>
        </authorList>
    </citation>
    <scope>NUCLEOTIDE SEQUENCE [LARGE SCALE GENOMIC DNA]</scope>
    <source>
        <strain evidence="4">JCM 16373</strain>
    </source>
</reference>
<protein>
    <recommendedName>
        <fullName evidence="2">PucR-like N-terminal domain-containing protein</fullName>
    </recommendedName>
</protein>
<sequence>MVHTAVPPVLTEAPGPLPQELAAIMWPELPAVAQEMAHEIGRAVPEYRPLLAGPYRTVLLHCVQRNLTTFVELVADPAASTAQRGAMCRRLGRFEAHEDRGLHCLQSALRISARVGLRRANSVGTRYSLPASLIISFADAVFACTDVIESLCREGYVEAKGGGDDEWESQRGRLLRLILASPRVRERRSWAVVRGRRAAPHAPGSGTARGLARAGTGDAGGARTATGAKTLTADRT</sequence>
<name>A0ABP6D2V0_9ACTN</name>
<accession>A0ABP6D2V0</accession>
<organism evidence="3 4">
    <name type="scientific">Streptomyces axinellae</name>
    <dbReference type="NCBI Taxonomy" id="552788"/>
    <lineage>
        <taxon>Bacteria</taxon>
        <taxon>Bacillati</taxon>
        <taxon>Actinomycetota</taxon>
        <taxon>Actinomycetes</taxon>
        <taxon>Kitasatosporales</taxon>
        <taxon>Streptomycetaceae</taxon>
        <taxon>Streptomyces</taxon>
    </lineage>
</organism>
<evidence type="ECO:0000259" key="2">
    <source>
        <dbReference type="Pfam" id="PF25906"/>
    </source>
</evidence>
<feature type="compositionally biased region" description="Low complexity" evidence="1">
    <location>
        <begin position="204"/>
        <end position="236"/>
    </location>
</feature>
<dbReference type="Proteomes" id="UP001501447">
    <property type="component" value="Unassembled WGS sequence"/>
</dbReference>
<dbReference type="EMBL" id="BAAARJ010000023">
    <property type="protein sequence ID" value="GAA2634220.1"/>
    <property type="molecule type" value="Genomic_DNA"/>
</dbReference>
<evidence type="ECO:0000313" key="3">
    <source>
        <dbReference type="EMBL" id="GAA2634220.1"/>
    </source>
</evidence>
<evidence type="ECO:0000313" key="4">
    <source>
        <dbReference type="Proteomes" id="UP001501447"/>
    </source>
</evidence>
<dbReference type="Pfam" id="PF25906">
    <property type="entry name" value="PucR-like_N"/>
    <property type="match status" value="1"/>
</dbReference>
<keyword evidence="4" id="KW-1185">Reference proteome</keyword>
<dbReference type="InterPro" id="IPR058663">
    <property type="entry name" value="PucR-like_N"/>
</dbReference>
<gene>
    <name evidence="3" type="ORF">GCM10009863_58170</name>
</gene>
<feature type="region of interest" description="Disordered" evidence="1">
    <location>
        <begin position="197"/>
        <end position="236"/>
    </location>
</feature>
<dbReference type="RefSeq" id="WP_344570026.1">
    <property type="nucleotide sequence ID" value="NZ_BAAARJ010000023.1"/>
</dbReference>
<feature type="domain" description="PucR-like N-terminal" evidence="2">
    <location>
        <begin position="17"/>
        <end position="179"/>
    </location>
</feature>
<comment type="caution">
    <text evidence="3">The sequence shown here is derived from an EMBL/GenBank/DDBJ whole genome shotgun (WGS) entry which is preliminary data.</text>
</comment>
<proteinExistence type="predicted"/>